<accession>A0A974AIE5</accession>
<feature type="chain" id="PRO_5037294346" evidence="1">
    <location>
        <begin position="22"/>
        <end position="136"/>
    </location>
</feature>
<gene>
    <name evidence="2" type="ORF">HU230_39730</name>
</gene>
<dbReference type="AlphaFoldDB" id="A0A974AIE5"/>
<protein>
    <submittedName>
        <fullName evidence="2">Uncharacterized protein</fullName>
    </submittedName>
</protein>
<organism evidence="2">
    <name type="scientific">Bradyrhizobium quebecense</name>
    <dbReference type="NCBI Taxonomy" id="2748629"/>
    <lineage>
        <taxon>Bacteria</taxon>
        <taxon>Pseudomonadati</taxon>
        <taxon>Pseudomonadota</taxon>
        <taxon>Alphaproteobacteria</taxon>
        <taxon>Hyphomicrobiales</taxon>
        <taxon>Nitrobacteraceae</taxon>
        <taxon>Bradyrhizobium</taxon>
    </lineage>
</organism>
<comment type="caution">
    <text evidence="2">The sequence shown here is derived from an EMBL/GenBank/DDBJ whole genome shotgun (WGS) entry which is preliminary data.</text>
</comment>
<keyword evidence="1" id="KW-0732">Signal</keyword>
<sequence length="136" mass="14992">MLLRSCLAVPAVLFMLGTAYAATEECPAKSTQMDDIIAVLEKAPSCNRAMKIFEACEYGASGDVQFGAVVEKKCEADFRSGLKGAPKRAYQHEMQVCDRKYRNESGTMYISFTAFCRAQVAQRYSQKALKAGPKAR</sequence>
<reference evidence="2" key="1">
    <citation type="submission" date="2020-06" db="EMBL/GenBank/DDBJ databases">
        <title>Whole Genome Sequence of Bradyrhizobium sp. Strain 66S1MB.</title>
        <authorList>
            <person name="Bromfield E."/>
            <person name="Cloutier S."/>
        </authorList>
    </citation>
    <scope>NUCLEOTIDE SEQUENCE</scope>
    <source>
        <strain evidence="2">66S1MB</strain>
    </source>
</reference>
<dbReference type="EMBL" id="JABWSX010000001">
    <property type="protein sequence ID" value="NVL11685.1"/>
    <property type="molecule type" value="Genomic_DNA"/>
</dbReference>
<feature type="signal peptide" evidence="1">
    <location>
        <begin position="1"/>
        <end position="21"/>
    </location>
</feature>
<evidence type="ECO:0000256" key="1">
    <source>
        <dbReference type="SAM" id="SignalP"/>
    </source>
</evidence>
<proteinExistence type="predicted"/>
<evidence type="ECO:0000313" key="2">
    <source>
        <dbReference type="EMBL" id="NVL11685.1"/>
    </source>
</evidence>
<name>A0A974AIE5_9BRAD</name>
<dbReference type="RefSeq" id="WP_176534578.1">
    <property type="nucleotide sequence ID" value="NZ_CP088022.1"/>
</dbReference>